<dbReference type="GO" id="GO:0005524">
    <property type="term" value="F:ATP binding"/>
    <property type="evidence" value="ECO:0007669"/>
    <property type="project" value="UniProtKB-KW"/>
</dbReference>
<dbReference type="AlphaFoldDB" id="A0A2T4N161"/>
<evidence type="ECO:0000256" key="4">
    <source>
        <dbReference type="RuleBase" id="RU003322"/>
    </source>
</evidence>
<dbReference type="Gene3D" id="2.60.34.10">
    <property type="entry name" value="Substrate Binding Domain Of DNAk, Chain A, domain 1"/>
    <property type="match status" value="1"/>
</dbReference>
<dbReference type="InterPro" id="IPR043129">
    <property type="entry name" value="ATPase_NBD"/>
</dbReference>
<protein>
    <submittedName>
        <fullName evidence="5">Molecular chaperone HscC</fullName>
    </submittedName>
</protein>
<dbReference type="SUPFAM" id="SSF100920">
    <property type="entry name" value="Heat shock protein 70kD (HSP70), peptide-binding domain"/>
    <property type="match status" value="1"/>
</dbReference>
<accession>A0A2T4N161</accession>
<proteinExistence type="inferred from homology"/>
<dbReference type="RefSeq" id="WP_107683605.1">
    <property type="nucleotide sequence ID" value="NZ_CAWOON010000054.1"/>
</dbReference>
<evidence type="ECO:0000313" key="5">
    <source>
        <dbReference type="EMBL" id="PTH80590.1"/>
    </source>
</evidence>
<dbReference type="PROSITE" id="PS00329">
    <property type="entry name" value="HSP70_2"/>
    <property type="match status" value="1"/>
</dbReference>
<evidence type="ECO:0000256" key="3">
    <source>
        <dbReference type="ARBA" id="ARBA00022840"/>
    </source>
</evidence>
<comment type="similarity">
    <text evidence="1 4">Belongs to the heat shock protein 70 family.</text>
</comment>
<keyword evidence="2 4" id="KW-0547">Nucleotide-binding</keyword>
<dbReference type="PRINTS" id="PR00301">
    <property type="entry name" value="HEATSHOCK70"/>
</dbReference>
<dbReference type="Pfam" id="PF00012">
    <property type="entry name" value="HSP70"/>
    <property type="match status" value="2"/>
</dbReference>
<dbReference type="Gene3D" id="3.30.420.40">
    <property type="match status" value="2"/>
</dbReference>
<evidence type="ECO:0000313" key="6">
    <source>
        <dbReference type="Proteomes" id="UP000241986"/>
    </source>
</evidence>
<sequence length="557" mass="62260">MTQTQNPAIGIDLGTTNSAIAVWREGQAQLIPNAHGEDLTPSIVSIGEDNTLLVGQAAATRLLTDPANTASHFKRFLGSERRYRLGKEQYTPTELCALVLGSLKSDAEVWLCHPVREVVISVPAYFGDQQRKQVRLAAELAGLDAVRLINEPTAAAMAYSLHEQHSRRFLVFDLGGGTFDVTVVEYQDGIMEVRASAGDNRLGGEDFTQDLVDAVLGRLNTDRGELTLSQLGQVYLSCERAKRHRSGSGLDVELGAEWNRKFSFSESELTETWRDTLTRLRKPLSQALSDARLRPDEVDELIFVGGASRQSEVQQMAVRLLGRFGRHELDPDRVVAMGAAIQAACRLRDSAVEELIMTDVCPFTLGIAVSQGDQHGIFSPILERNTVVPASRVERYRSGHEQQSAVCISIYQGERFWVRDNLHVDDLEIPLPTGKGIQEVDVRFSYDINGMLEVDVTLVNSGEQFQKVIDRSPAGVTEEGKHESRERLARLKQHPRDALPNLTLSEQLQQLYEESIGDERRQIEQWLLQFERVLAGQDPQLIRSFREEMNALLKQLH</sequence>
<dbReference type="GO" id="GO:0140662">
    <property type="term" value="F:ATP-dependent protein folding chaperone"/>
    <property type="evidence" value="ECO:0007669"/>
    <property type="project" value="InterPro"/>
</dbReference>
<dbReference type="PANTHER" id="PTHR19375">
    <property type="entry name" value="HEAT SHOCK PROTEIN 70KDA"/>
    <property type="match status" value="1"/>
</dbReference>
<dbReference type="PROSITE" id="PS00297">
    <property type="entry name" value="HSP70_1"/>
    <property type="match status" value="1"/>
</dbReference>
<keyword evidence="3 4" id="KW-0067">ATP-binding</keyword>
<dbReference type="FunFam" id="3.30.420.40:FF:000144">
    <property type="entry name" value="Molecular chaperone HscC"/>
    <property type="match status" value="1"/>
</dbReference>
<dbReference type="SUPFAM" id="SSF53067">
    <property type="entry name" value="Actin-like ATPase domain"/>
    <property type="match status" value="2"/>
</dbReference>
<dbReference type="InterPro" id="IPR029047">
    <property type="entry name" value="HSP70_peptide-bd_sf"/>
</dbReference>
<dbReference type="EMBL" id="PZKL01000032">
    <property type="protein sequence ID" value="PTH80590.1"/>
    <property type="molecule type" value="Genomic_DNA"/>
</dbReference>
<evidence type="ECO:0000256" key="1">
    <source>
        <dbReference type="ARBA" id="ARBA00007381"/>
    </source>
</evidence>
<organism evidence="5 6">
    <name type="scientific">Aeromonas veronii</name>
    <dbReference type="NCBI Taxonomy" id="654"/>
    <lineage>
        <taxon>Bacteria</taxon>
        <taxon>Pseudomonadati</taxon>
        <taxon>Pseudomonadota</taxon>
        <taxon>Gammaproteobacteria</taxon>
        <taxon>Aeromonadales</taxon>
        <taxon>Aeromonadaceae</taxon>
        <taxon>Aeromonas</taxon>
    </lineage>
</organism>
<dbReference type="InterPro" id="IPR013126">
    <property type="entry name" value="Hsp_70_fam"/>
</dbReference>
<evidence type="ECO:0000256" key="2">
    <source>
        <dbReference type="ARBA" id="ARBA00022741"/>
    </source>
</evidence>
<reference evidence="5 6" key="1">
    <citation type="submission" date="2018-03" db="EMBL/GenBank/DDBJ databases">
        <title>Aeromonas veronii whole genome sequencing and analysis.</title>
        <authorList>
            <person name="Xie H."/>
            <person name="Liu T."/>
            <person name="Wang K."/>
        </authorList>
    </citation>
    <scope>NUCLEOTIDE SEQUENCE [LARGE SCALE GENOMIC DNA]</scope>
    <source>
        <strain evidence="5 6">XH.VA.1</strain>
    </source>
</reference>
<dbReference type="InterPro" id="IPR018181">
    <property type="entry name" value="Heat_shock_70_CS"/>
</dbReference>
<comment type="caution">
    <text evidence="5">The sequence shown here is derived from an EMBL/GenBank/DDBJ whole genome shotgun (WGS) entry which is preliminary data.</text>
</comment>
<dbReference type="Gene3D" id="3.90.640.10">
    <property type="entry name" value="Actin, Chain A, domain 4"/>
    <property type="match status" value="1"/>
</dbReference>
<gene>
    <name evidence="5" type="ORF">DAA48_13200</name>
</gene>
<name>A0A2T4N161_AERVE</name>
<dbReference type="Proteomes" id="UP000241986">
    <property type="component" value="Unassembled WGS sequence"/>
</dbReference>